<sequence>MPLEPSTPASTSREATATLHDGSTLTVEVTGTGPAVLLPVNPVPATGPSADELRTWGVDPALGRTLIDALSPTFRVVAADYEGHRMSHPAAGTLTPENVTADLLAIADAAGAETFAYYGYSWLALSGLQLALRTDRLTALAMGGFPPLEGPYAGMLAVTRATHGMTSASPAAMPTAPTDGPTAPLETSDAVGQEERAQSTDASPGAGGDAAADPEDFDWESFDMTLGEEQTRQFVTLYEALDTFDDRGALDRVTCPRLAFAGRADEIEYGERWGGVHVSIGGALAAHAAELRAGTWSCSTGSTTPVPCSRTPCCPCWDRGSRPPSPRRELWPLDRAIQGPQLTSRGRAPGQ</sequence>
<accession>A0A163T0F6</accession>
<proteinExistence type="predicted"/>
<gene>
    <name evidence="2" type="ORF">OJAG_03340</name>
</gene>
<keyword evidence="2" id="KW-0378">Hydrolase</keyword>
<feature type="region of interest" description="Disordered" evidence="1">
    <location>
        <begin position="166"/>
        <end position="216"/>
    </location>
</feature>
<dbReference type="AlphaFoldDB" id="A0A163T0F6"/>
<feature type="compositionally biased region" description="Polar residues" evidence="1">
    <location>
        <begin position="7"/>
        <end position="22"/>
    </location>
</feature>
<evidence type="ECO:0000313" key="2">
    <source>
        <dbReference type="EMBL" id="KZM36951.1"/>
    </source>
</evidence>
<dbReference type="STRING" id="43678.OJAG_03340"/>
<comment type="caution">
    <text evidence="2">The sequence shown here is derived from an EMBL/GenBank/DDBJ whole genome shotgun (WGS) entry which is preliminary data.</text>
</comment>
<dbReference type="SUPFAM" id="SSF53474">
    <property type="entry name" value="alpha/beta-Hydrolases"/>
    <property type="match status" value="1"/>
</dbReference>
<evidence type="ECO:0000313" key="3">
    <source>
        <dbReference type="Proteomes" id="UP000076447"/>
    </source>
</evidence>
<dbReference type="InterPro" id="IPR029058">
    <property type="entry name" value="AB_hydrolase_fold"/>
</dbReference>
<evidence type="ECO:0000256" key="1">
    <source>
        <dbReference type="SAM" id="MobiDB-lite"/>
    </source>
</evidence>
<organism evidence="2 3">
    <name type="scientific">Oerskovia enterophila</name>
    <dbReference type="NCBI Taxonomy" id="43678"/>
    <lineage>
        <taxon>Bacteria</taxon>
        <taxon>Bacillati</taxon>
        <taxon>Actinomycetota</taxon>
        <taxon>Actinomycetes</taxon>
        <taxon>Micrococcales</taxon>
        <taxon>Cellulomonadaceae</taxon>
        <taxon>Oerskovia</taxon>
    </lineage>
</organism>
<dbReference type="Gene3D" id="3.40.50.1820">
    <property type="entry name" value="alpha/beta hydrolase"/>
    <property type="match status" value="1"/>
</dbReference>
<protein>
    <submittedName>
        <fullName evidence="2">Alpha/beta hydrolase family protein</fullName>
    </submittedName>
</protein>
<feature type="region of interest" description="Disordered" evidence="1">
    <location>
        <begin position="319"/>
        <end position="351"/>
    </location>
</feature>
<dbReference type="GO" id="GO:0016787">
    <property type="term" value="F:hydrolase activity"/>
    <property type="evidence" value="ECO:0007669"/>
    <property type="project" value="UniProtKB-KW"/>
</dbReference>
<reference evidence="2 3" key="1">
    <citation type="submission" date="2016-01" db="EMBL/GenBank/DDBJ databases">
        <title>Genome sequence of Oerskovia enterophila VJag, an agar and cellulose degrading bacterium.</title>
        <authorList>
            <person name="Poehlein A."/>
            <person name="Jag V."/>
            <person name="Bengelsdorf F."/>
            <person name="Duerre P."/>
            <person name="Daniel R."/>
        </authorList>
    </citation>
    <scope>NUCLEOTIDE SEQUENCE [LARGE SCALE GENOMIC DNA]</scope>
    <source>
        <strain evidence="2 3">VJag</strain>
    </source>
</reference>
<dbReference type="EMBL" id="LRIE01000035">
    <property type="protein sequence ID" value="KZM36951.1"/>
    <property type="molecule type" value="Genomic_DNA"/>
</dbReference>
<feature type="compositionally biased region" description="Low complexity" evidence="1">
    <location>
        <begin position="166"/>
        <end position="178"/>
    </location>
</feature>
<dbReference type="PATRIC" id="fig|43678.3.peg.356"/>
<name>A0A163T0F6_9CELL</name>
<dbReference type="RefSeq" id="WP_231907574.1">
    <property type="nucleotide sequence ID" value="NZ_LRIE01000035.1"/>
</dbReference>
<feature type="region of interest" description="Disordered" evidence="1">
    <location>
        <begin position="1"/>
        <end position="22"/>
    </location>
</feature>
<dbReference type="Proteomes" id="UP000076447">
    <property type="component" value="Unassembled WGS sequence"/>
</dbReference>